<dbReference type="AlphaFoldDB" id="A0A232EHB0"/>
<keyword evidence="3" id="KW-1185">Reference proteome</keyword>
<proteinExistence type="predicted"/>
<dbReference type="Proteomes" id="UP000215335">
    <property type="component" value="Unassembled WGS sequence"/>
</dbReference>
<dbReference type="EMBL" id="NNAY01004549">
    <property type="protein sequence ID" value="OXU17723.1"/>
    <property type="molecule type" value="Genomic_DNA"/>
</dbReference>
<organism evidence="2 3">
    <name type="scientific">Trichomalopsis sarcophagae</name>
    <dbReference type="NCBI Taxonomy" id="543379"/>
    <lineage>
        <taxon>Eukaryota</taxon>
        <taxon>Metazoa</taxon>
        <taxon>Ecdysozoa</taxon>
        <taxon>Arthropoda</taxon>
        <taxon>Hexapoda</taxon>
        <taxon>Insecta</taxon>
        <taxon>Pterygota</taxon>
        <taxon>Neoptera</taxon>
        <taxon>Endopterygota</taxon>
        <taxon>Hymenoptera</taxon>
        <taxon>Apocrita</taxon>
        <taxon>Proctotrupomorpha</taxon>
        <taxon>Chalcidoidea</taxon>
        <taxon>Pteromalidae</taxon>
        <taxon>Pteromalinae</taxon>
        <taxon>Trichomalopsis</taxon>
    </lineage>
</organism>
<evidence type="ECO:0000313" key="3">
    <source>
        <dbReference type="Proteomes" id="UP000215335"/>
    </source>
</evidence>
<reference evidence="2 3" key="1">
    <citation type="journal article" date="2017" name="Curr. Biol.">
        <title>The Evolution of Venom by Co-option of Single-Copy Genes.</title>
        <authorList>
            <person name="Martinson E.O."/>
            <person name="Mrinalini"/>
            <person name="Kelkar Y.D."/>
            <person name="Chang C.H."/>
            <person name="Werren J.H."/>
        </authorList>
    </citation>
    <scope>NUCLEOTIDE SEQUENCE [LARGE SCALE GENOMIC DNA]</scope>
    <source>
        <strain evidence="2 3">Alberta</strain>
        <tissue evidence="2">Whole body</tissue>
    </source>
</reference>
<evidence type="ECO:0000313" key="2">
    <source>
        <dbReference type="EMBL" id="OXU17723.1"/>
    </source>
</evidence>
<evidence type="ECO:0000256" key="1">
    <source>
        <dbReference type="SAM" id="MobiDB-lite"/>
    </source>
</evidence>
<feature type="compositionally biased region" description="Acidic residues" evidence="1">
    <location>
        <begin position="41"/>
        <end position="54"/>
    </location>
</feature>
<gene>
    <name evidence="2" type="ORF">TSAR_001937</name>
</gene>
<sequence length="70" mass="8244">MMIIDYLKINGYYKDFSFFEPTNDILRMVLNRSYNLNGNNGEDDNDDNDLEEGNEERPLGHADIIRMLLQ</sequence>
<comment type="caution">
    <text evidence="2">The sequence shown here is derived from an EMBL/GenBank/DDBJ whole genome shotgun (WGS) entry which is preliminary data.</text>
</comment>
<name>A0A232EHB0_9HYME</name>
<protein>
    <submittedName>
        <fullName evidence="2">Uncharacterized protein</fullName>
    </submittedName>
</protein>
<feature type="region of interest" description="Disordered" evidence="1">
    <location>
        <begin position="37"/>
        <end position="57"/>
    </location>
</feature>
<accession>A0A232EHB0</accession>